<dbReference type="OrthoDB" id="3790651at2"/>
<keyword evidence="3" id="KW-1185">Reference proteome</keyword>
<name>A0A417Y8V4_9ACTN</name>
<comment type="caution">
    <text evidence="2">The sequence shown here is derived from an EMBL/GenBank/DDBJ whole genome shotgun (WGS) entry which is preliminary data.</text>
</comment>
<accession>A0A417Y8V4</accession>
<evidence type="ECO:0008006" key="4">
    <source>
        <dbReference type="Google" id="ProtNLM"/>
    </source>
</evidence>
<organism evidence="2 3">
    <name type="scientific">Nocardioides immobilis</name>
    <dbReference type="NCBI Taxonomy" id="2049295"/>
    <lineage>
        <taxon>Bacteria</taxon>
        <taxon>Bacillati</taxon>
        <taxon>Actinomycetota</taxon>
        <taxon>Actinomycetes</taxon>
        <taxon>Propionibacteriales</taxon>
        <taxon>Nocardioidaceae</taxon>
        <taxon>Nocardioides</taxon>
    </lineage>
</organism>
<evidence type="ECO:0000313" key="2">
    <source>
        <dbReference type="EMBL" id="RHW28874.1"/>
    </source>
</evidence>
<keyword evidence="1" id="KW-0812">Transmembrane</keyword>
<keyword evidence="1" id="KW-1133">Transmembrane helix</keyword>
<reference evidence="2 3" key="1">
    <citation type="submission" date="2018-09" db="EMBL/GenBank/DDBJ databases">
        <title>Genome sequencing of Nocardioides immobilis CCTCC AB 2017083 for comparison to Nocardioides silvaticus.</title>
        <authorList>
            <person name="Li C."/>
            <person name="Wang G."/>
        </authorList>
    </citation>
    <scope>NUCLEOTIDE SEQUENCE [LARGE SCALE GENOMIC DNA]</scope>
    <source>
        <strain evidence="2 3">CCTCC AB 2017083</strain>
    </source>
</reference>
<feature type="transmembrane region" description="Helical" evidence="1">
    <location>
        <begin position="53"/>
        <end position="72"/>
    </location>
</feature>
<dbReference type="Proteomes" id="UP000283644">
    <property type="component" value="Unassembled WGS sequence"/>
</dbReference>
<proteinExistence type="predicted"/>
<dbReference type="RefSeq" id="WP_118922536.1">
    <property type="nucleotide sequence ID" value="NZ_QXGH01000009.1"/>
</dbReference>
<sequence length="86" mass="9236">MTEPELPPEDRKAPSGRHPVNVGHLVMGTAFVGLFTVWALISSDTVELGDAHWLLPLPWLIAGVVGLAATVLRNAGRRPGKMSGWI</sequence>
<dbReference type="AlphaFoldDB" id="A0A417Y8V4"/>
<keyword evidence="1" id="KW-0472">Membrane</keyword>
<evidence type="ECO:0000256" key="1">
    <source>
        <dbReference type="SAM" id="Phobius"/>
    </source>
</evidence>
<protein>
    <recommendedName>
        <fullName evidence="4">DUF2530 domain-containing protein</fullName>
    </recommendedName>
</protein>
<gene>
    <name evidence="2" type="ORF">D0Z08_03260</name>
</gene>
<evidence type="ECO:0000313" key="3">
    <source>
        <dbReference type="Proteomes" id="UP000283644"/>
    </source>
</evidence>
<dbReference type="EMBL" id="QXGH01000009">
    <property type="protein sequence ID" value="RHW28874.1"/>
    <property type="molecule type" value="Genomic_DNA"/>
</dbReference>
<feature type="transmembrane region" description="Helical" evidence="1">
    <location>
        <begin position="21"/>
        <end position="41"/>
    </location>
</feature>